<proteinExistence type="inferred from homology"/>
<dbReference type="PANTHER" id="PTHR30036:SF7">
    <property type="entry name" value="ABC TRANSPORTER PERIPLASMIC-BINDING PROTEIN YPHF"/>
    <property type="match status" value="1"/>
</dbReference>
<evidence type="ECO:0000256" key="2">
    <source>
        <dbReference type="ARBA" id="ARBA00007639"/>
    </source>
</evidence>
<evidence type="ECO:0000313" key="5">
    <source>
        <dbReference type="EMBL" id="EKY25406.1"/>
    </source>
</evidence>
<dbReference type="InterPro" id="IPR028082">
    <property type="entry name" value="Peripla_BP_I"/>
</dbReference>
<evidence type="ECO:0000313" key="6">
    <source>
        <dbReference type="Proteomes" id="UP000010420"/>
    </source>
</evidence>
<dbReference type="RefSeq" id="WP_005214446.1">
    <property type="nucleotide sequence ID" value="NZ_KB291660.1"/>
</dbReference>
<evidence type="ECO:0000259" key="4">
    <source>
        <dbReference type="Pfam" id="PF13407"/>
    </source>
</evidence>
<dbReference type="SUPFAM" id="SSF53822">
    <property type="entry name" value="Periplasmic binding protein-like I"/>
    <property type="match status" value="1"/>
</dbReference>
<dbReference type="STRING" id="545697.HMPREF0216_02506"/>
<dbReference type="Proteomes" id="UP000010420">
    <property type="component" value="Unassembled WGS sequence"/>
</dbReference>
<dbReference type="Gene3D" id="3.40.50.2300">
    <property type="match status" value="2"/>
</dbReference>
<dbReference type="InterPro" id="IPR025997">
    <property type="entry name" value="SBP_2_dom"/>
</dbReference>
<dbReference type="EMBL" id="AMEZ01000070">
    <property type="protein sequence ID" value="EKY25406.1"/>
    <property type="molecule type" value="Genomic_DNA"/>
</dbReference>
<dbReference type="eggNOG" id="COG1879">
    <property type="taxonomic scope" value="Bacteria"/>
</dbReference>
<dbReference type="PATRIC" id="fig|545697.3.peg.2467"/>
<keyword evidence="3" id="KW-1133">Transmembrane helix</keyword>
<protein>
    <recommendedName>
        <fullName evidence="4">Periplasmic binding protein domain-containing protein</fullName>
    </recommendedName>
</protein>
<dbReference type="OrthoDB" id="2065670at2"/>
<evidence type="ECO:0000256" key="1">
    <source>
        <dbReference type="ARBA" id="ARBA00004196"/>
    </source>
</evidence>
<comment type="subcellular location">
    <subcellularLocation>
        <location evidence="1">Cell envelope</location>
    </subcellularLocation>
</comment>
<keyword evidence="3" id="KW-0472">Membrane</keyword>
<dbReference type="GO" id="GO:0030246">
    <property type="term" value="F:carbohydrate binding"/>
    <property type="evidence" value="ECO:0007669"/>
    <property type="project" value="TreeGrafter"/>
</dbReference>
<reference evidence="5 6" key="1">
    <citation type="submission" date="2012-05" db="EMBL/GenBank/DDBJ databases">
        <authorList>
            <person name="Weinstock G."/>
            <person name="Sodergren E."/>
            <person name="Lobos E.A."/>
            <person name="Fulton L."/>
            <person name="Fulton R."/>
            <person name="Courtney L."/>
            <person name="Fronick C."/>
            <person name="O'Laughlin M."/>
            <person name="Godfrey J."/>
            <person name="Wilson R.M."/>
            <person name="Miner T."/>
            <person name="Farmer C."/>
            <person name="Delehaunty K."/>
            <person name="Cordes M."/>
            <person name="Minx P."/>
            <person name="Tomlinson C."/>
            <person name="Chen J."/>
            <person name="Wollam A."/>
            <person name="Pepin K.H."/>
            <person name="Bhonagiri V."/>
            <person name="Zhang X."/>
            <person name="Suruliraj S."/>
            <person name="Warren W."/>
            <person name="Mitreva M."/>
            <person name="Mardis E.R."/>
            <person name="Wilson R.K."/>
        </authorList>
    </citation>
    <scope>NUCLEOTIDE SEQUENCE [LARGE SCALE GENOMIC DNA]</scope>
    <source>
        <strain evidence="5 6">DSM 1785</strain>
    </source>
</reference>
<comment type="similarity">
    <text evidence="2">Belongs to the bacterial solute-binding protein 2 family.</text>
</comment>
<gene>
    <name evidence="5" type="ORF">HMPREF0216_02506</name>
</gene>
<organism evidence="5 6">
    <name type="scientific">Clostridium celatum DSM 1785</name>
    <dbReference type="NCBI Taxonomy" id="545697"/>
    <lineage>
        <taxon>Bacteria</taxon>
        <taxon>Bacillati</taxon>
        <taxon>Bacillota</taxon>
        <taxon>Clostridia</taxon>
        <taxon>Eubacteriales</taxon>
        <taxon>Clostridiaceae</taxon>
        <taxon>Clostridium</taxon>
    </lineage>
</organism>
<dbReference type="AlphaFoldDB" id="L1QBT9"/>
<accession>L1QBT9</accession>
<dbReference type="InterPro" id="IPR050555">
    <property type="entry name" value="Bact_Solute-Bind_Prot2"/>
</dbReference>
<name>L1QBT9_9CLOT</name>
<sequence>MKIRKKYVFIILFIIMALSSILLLNEEIWANNDVIIYEISVITSGKSNESLMIMKEGIEQAASEMNVNISFITLSEENNVEEQKKLLDREVKNGADAILIAPAVYEGMSDEIESARKKTAVILIDSNIKTEENIPYIGCNNEELGASLADEVIKMGNTRGKIAIVNGNLEYSTVMERYNGFMSAILKSNNYVEFIDILLDEKDSYDKVLEVLNKKEFDAIVTFDVKTLELLAQCKKDINALNEEQIQTEIYGTGGTSKVTSFLEDDIIKATAIQNEFNIGYLGVKMAVDIINNKYVENTLIYSAVIDKRSMYTEENERLLFPLIK</sequence>
<dbReference type="Pfam" id="PF13407">
    <property type="entry name" value="Peripla_BP_4"/>
    <property type="match status" value="1"/>
</dbReference>
<dbReference type="PANTHER" id="PTHR30036">
    <property type="entry name" value="D-XYLOSE-BINDING PERIPLASMIC PROTEIN"/>
    <property type="match status" value="1"/>
</dbReference>
<comment type="caution">
    <text evidence="5">The sequence shown here is derived from an EMBL/GenBank/DDBJ whole genome shotgun (WGS) entry which is preliminary data.</text>
</comment>
<feature type="transmembrane region" description="Helical" evidence="3">
    <location>
        <begin position="7"/>
        <end position="24"/>
    </location>
</feature>
<dbReference type="HOGENOM" id="CLU_037628_3_6_9"/>
<dbReference type="GO" id="GO:0030288">
    <property type="term" value="C:outer membrane-bounded periplasmic space"/>
    <property type="evidence" value="ECO:0007669"/>
    <property type="project" value="TreeGrafter"/>
</dbReference>
<feature type="domain" description="Periplasmic binding protein" evidence="4">
    <location>
        <begin position="39"/>
        <end position="294"/>
    </location>
</feature>
<keyword evidence="3" id="KW-0812">Transmembrane</keyword>
<evidence type="ECO:0000256" key="3">
    <source>
        <dbReference type="SAM" id="Phobius"/>
    </source>
</evidence>
<keyword evidence="6" id="KW-1185">Reference proteome</keyword>